<evidence type="ECO:0000259" key="3">
    <source>
        <dbReference type="PROSITE" id="PS50041"/>
    </source>
</evidence>
<dbReference type="Pfam" id="PF00059">
    <property type="entry name" value="Lectin_C"/>
    <property type="match status" value="1"/>
</dbReference>
<feature type="chain" id="PRO_5034596124" evidence="2">
    <location>
        <begin position="19"/>
        <end position="131"/>
    </location>
</feature>
<dbReference type="PANTHER" id="PTHR22799">
    <property type="entry name" value="TETRANECTIN-RELATED"/>
    <property type="match status" value="1"/>
</dbReference>
<dbReference type="CDD" id="cd00037">
    <property type="entry name" value="CLECT"/>
    <property type="match status" value="1"/>
</dbReference>
<dbReference type="PROSITE" id="PS50041">
    <property type="entry name" value="C_TYPE_LECTIN_2"/>
    <property type="match status" value="1"/>
</dbReference>
<dbReference type="SMART" id="SM00034">
    <property type="entry name" value="CLECT"/>
    <property type="match status" value="1"/>
</dbReference>
<dbReference type="OrthoDB" id="6133475at2759"/>
<dbReference type="Proteomes" id="UP000694845">
    <property type="component" value="Unplaced"/>
</dbReference>
<evidence type="ECO:0000256" key="2">
    <source>
        <dbReference type="SAM" id="SignalP"/>
    </source>
</evidence>
<reference evidence="5" key="1">
    <citation type="submission" date="2025-08" db="UniProtKB">
        <authorList>
            <consortium name="RefSeq"/>
        </authorList>
    </citation>
    <scope>IDENTIFICATION</scope>
</reference>
<dbReference type="PANTHER" id="PTHR22799:SF6">
    <property type="entry name" value="C-TYPE LECTIN DOMAIN FAMILY 4 MEMBER M-LIKE"/>
    <property type="match status" value="1"/>
</dbReference>
<organism evidence="4 5">
    <name type="scientific">Acanthaster planci</name>
    <name type="common">Crown-of-thorns starfish</name>
    <dbReference type="NCBI Taxonomy" id="133434"/>
    <lineage>
        <taxon>Eukaryota</taxon>
        <taxon>Metazoa</taxon>
        <taxon>Echinodermata</taxon>
        <taxon>Eleutherozoa</taxon>
        <taxon>Asterozoa</taxon>
        <taxon>Asteroidea</taxon>
        <taxon>Valvatacea</taxon>
        <taxon>Valvatida</taxon>
        <taxon>Acanthasteridae</taxon>
        <taxon>Acanthaster</taxon>
    </lineage>
</organism>
<keyword evidence="1" id="KW-0430">Lectin</keyword>
<sequence>MGCFVTLVLSGACIPWNAAPPRVCPTKWYKWRNTCYLVTESTVEWTSARDECRKLGGVLAVPHSLEENDFLLALVPDRSNAWIDCSDRMMEGSWECKEGGEEVSYRNWDQGQPEGDDPPRVASSEKFLIYF</sequence>
<feature type="domain" description="C-type lectin" evidence="3">
    <location>
        <begin position="31"/>
        <end position="115"/>
    </location>
</feature>
<dbReference type="InterPro" id="IPR016187">
    <property type="entry name" value="CTDL_fold"/>
</dbReference>
<protein>
    <submittedName>
        <fullName evidence="5">Perlucin-like protein</fullName>
    </submittedName>
</protein>
<dbReference type="AlphaFoldDB" id="A0A8B7ZXW2"/>
<evidence type="ECO:0000313" key="5">
    <source>
        <dbReference type="RefSeq" id="XP_022109590.1"/>
    </source>
</evidence>
<gene>
    <name evidence="5" type="primary">LOC110989491</name>
</gene>
<evidence type="ECO:0000313" key="4">
    <source>
        <dbReference type="Proteomes" id="UP000694845"/>
    </source>
</evidence>
<accession>A0A8B7ZXW2</accession>
<name>A0A8B7ZXW2_ACAPL</name>
<dbReference type="GO" id="GO:0030246">
    <property type="term" value="F:carbohydrate binding"/>
    <property type="evidence" value="ECO:0007669"/>
    <property type="project" value="UniProtKB-KW"/>
</dbReference>
<evidence type="ECO:0000256" key="1">
    <source>
        <dbReference type="ARBA" id="ARBA00022734"/>
    </source>
</evidence>
<dbReference type="KEGG" id="aplc:110989491"/>
<dbReference type="InterPro" id="IPR001304">
    <property type="entry name" value="C-type_lectin-like"/>
</dbReference>
<proteinExistence type="predicted"/>
<dbReference type="RefSeq" id="XP_022109590.1">
    <property type="nucleotide sequence ID" value="XM_022253898.1"/>
</dbReference>
<dbReference type="GeneID" id="110989491"/>
<dbReference type="SUPFAM" id="SSF56436">
    <property type="entry name" value="C-type lectin-like"/>
    <property type="match status" value="1"/>
</dbReference>
<dbReference type="InterPro" id="IPR016186">
    <property type="entry name" value="C-type_lectin-like/link_sf"/>
</dbReference>
<dbReference type="OMA" id="CAVIRSD"/>
<keyword evidence="4" id="KW-1185">Reference proteome</keyword>
<feature type="signal peptide" evidence="2">
    <location>
        <begin position="1"/>
        <end position="18"/>
    </location>
</feature>
<dbReference type="Gene3D" id="3.10.100.10">
    <property type="entry name" value="Mannose-Binding Protein A, subunit A"/>
    <property type="match status" value="1"/>
</dbReference>
<dbReference type="InterPro" id="IPR051663">
    <property type="entry name" value="CLec_Tetranectin-domain"/>
</dbReference>
<keyword evidence="2" id="KW-0732">Signal</keyword>